<name>A0A0M1P8Y3_9BACL</name>
<dbReference type="SUPFAM" id="SSF63825">
    <property type="entry name" value="YWTD domain"/>
    <property type="match status" value="1"/>
</dbReference>
<evidence type="ECO:0000313" key="2">
    <source>
        <dbReference type="Proteomes" id="UP000036932"/>
    </source>
</evidence>
<comment type="caution">
    <text evidence="1">The sequence shown here is derived from an EMBL/GenBank/DDBJ whole genome shotgun (WGS) entry which is preliminary data.</text>
</comment>
<sequence length="297" mass="32684">MVLGLSGFTHPEEAEAASSKYKKFFEISAKGAPIPGYSENKEWIPQGLALVPSKNWIIISHYWGNKKNSNQASVISITSSITNKRIKTLYLYESESMKHTGHVGGLAVSKSHLWVASGKDIYKIPLSTINSQKDYSNIVMSKYVLGHKASYATYSDGVLWIGEYKDGQDHGGKLCSPGLKGKLRGYKLTSNDDMPSNQEAAYTWSTPDRVQGAVVTTSRVVYSQSCGRNNVSKLHIYTTGAFGKAVTAPLTMPPMSEGIAMHGNDLYVLFESGARKYRNGAMPLKHLYVMNTNKLKL</sequence>
<reference evidence="2" key="1">
    <citation type="submission" date="2015-08" db="EMBL/GenBank/DDBJ databases">
        <title>Genome sequencing project for genomic taxonomy and phylogenomics of Bacillus-like bacteria.</title>
        <authorList>
            <person name="Liu B."/>
            <person name="Wang J."/>
            <person name="Zhu Y."/>
            <person name="Liu G."/>
            <person name="Chen Q."/>
            <person name="Chen Z."/>
            <person name="Lan J."/>
            <person name="Che J."/>
            <person name="Ge C."/>
            <person name="Shi H."/>
            <person name="Pan Z."/>
            <person name="Liu X."/>
        </authorList>
    </citation>
    <scope>NUCLEOTIDE SEQUENCE [LARGE SCALE GENOMIC DNA]</scope>
    <source>
        <strain evidence="2">FJAT-22460</strain>
    </source>
</reference>
<evidence type="ECO:0000313" key="1">
    <source>
        <dbReference type="EMBL" id="KOR90785.1"/>
    </source>
</evidence>
<dbReference type="OrthoDB" id="9772095at2"/>
<dbReference type="EMBL" id="LIUT01000001">
    <property type="protein sequence ID" value="KOR90785.1"/>
    <property type="molecule type" value="Genomic_DNA"/>
</dbReference>
<accession>A0A0M1P8Y3</accession>
<dbReference type="PATRIC" id="fig|1705565.3.peg.4769"/>
<dbReference type="Proteomes" id="UP000036932">
    <property type="component" value="Unassembled WGS sequence"/>
</dbReference>
<protein>
    <submittedName>
        <fullName evidence="1">Uncharacterized protein</fullName>
    </submittedName>
</protein>
<dbReference type="AlphaFoldDB" id="A0A0M1P8Y3"/>
<proteinExistence type="predicted"/>
<gene>
    <name evidence="1" type="ORF">AM231_13675</name>
</gene>
<keyword evidence="2" id="KW-1185">Reference proteome</keyword>
<organism evidence="1 2">
    <name type="scientific">Paenibacillus solani</name>
    <dbReference type="NCBI Taxonomy" id="1705565"/>
    <lineage>
        <taxon>Bacteria</taxon>
        <taxon>Bacillati</taxon>
        <taxon>Bacillota</taxon>
        <taxon>Bacilli</taxon>
        <taxon>Bacillales</taxon>
        <taxon>Paenibacillaceae</taxon>
        <taxon>Paenibacillus</taxon>
    </lineage>
</organism>